<accession>A0AA46TKQ6</accession>
<keyword evidence="2" id="KW-1185">Reference proteome</keyword>
<dbReference type="InterPro" id="IPR016193">
    <property type="entry name" value="Cytidine_deaminase-like"/>
</dbReference>
<name>A0AA46TKQ6_9ACTN</name>
<dbReference type="RefSeq" id="WP_271635085.1">
    <property type="nucleotide sequence ID" value="NZ_CP094970.1"/>
</dbReference>
<gene>
    <name evidence="1" type="ORF">L0C25_03835</name>
</gene>
<evidence type="ECO:0000313" key="1">
    <source>
        <dbReference type="EMBL" id="UYM06218.1"/>
    </source>
</evidence>
<evidence type="ECO:0000313" key="2">
    <source>
        <dbReference type="Proteomes" id="UP001164390"/>
    </source>
</evidence>
<protein>
    <submittedName>
        <fullName evidence="1">Cytidine deaminase</fullName>
    </submittedName>
</protein>
<sequence>MPDTTTDEQLSSLLDAARDLTRQRFAADEPDVGAAAMLLADGSVVTSTTPDYFNKMVDVCQETGSLLEAFKRDLSVVASVCVGRVAPETFLVLSPCGVCLERLISHGPDVVVGVPDEGDATRARWVSVREAHPYFWGRIWTEKLPYPGADHD</sequence>
<dbReference type="SUPFAM" id="SSF53927">
    <property type="entry name" value="Cytidine deaminase-like"/>
    <property type="match status" value="1"/>
</dbReference>
<dbReference type="Gene3D" id="3.40.140.10">
    <property type="entry name" value="Cytidine Deaminase, domain 2"/>
    <property type="match status" value="1"/>
</dbReference>
<dbReference type="GO" id="GO:0003824">
    <property type="term" value="F:catalytic activity"/>
    <property type="evidence" value="ECO:0007669"/>
    <property type="project" value="InterPro"/>
</dbReference>
<reference evidence="1" key="1">
    <citation type="submission" date="2022-01" db="EMBL/GenBank/DDBJ databases">
        <title>Nocardioidaceae gen. sp. A5X3R13.</title>
        <authorList>
            <person name="Lopez Marin M.A."/>
            <person name="Uhlik O."/>
        </authorList>
    </citation>
    <scope>NUCLEOTIDE SEQUENCE</scope>
    <source>
        <strain evidence="1">A5X3R13</strain>
    </source>
</reference>
<dbReference type="EMBL" id="CP094970">
    <property type="protein sequence ID" value="UYM06218.1"/>
    <property type="molecule type" value="Genomic_DNA"/>
</dbReference>
<dbReference type="Proteomes" id="UP001164390">
    <property type="component" value="Chromosome"/>
</dbReference>
<dbReference type="AlphaFoldDB" id="A0AA46TKQ6"/>
<organism evidence="1 2">
    <name type="scientific">Solicola gregarius</name>
    <dbReference type="NCBI Taxonomy" id="2908642"/>
    <lineage>
        <taxon>Bacteria</taxon>
        <taxon>Bacillati</taxon>
        <taxon>Actinomycetota</taxon>
        <taxon>Actinomycetes</taxon>
        <taxon>Propionibacteriales</taxon>
        <taxon>Nocardioidaceae</taxon>
        <taxon>Solicola</taxon>
    </lineage>
</organism>
<dbReference type="KEGG" id="sgrg:L0C25_03835"/>
<proteinExistence type="predicted"/>